<dbReference type="EMBL" id="UINC01125196">
    <property type="protein sequence ID" value="SVD02862.1"/>
    <property type="molecule type" value="Genomic_DNA"/>
</dbReference>
<organism evidence="2">
    <name type="scientific">marine metagenome</name>
    <dbReference type="NCBI Taxonomy" id="408172"/>
    <lineage>
        <taxon>unclassified sequences</taxon>
        <taxon>metagenomes</taxon>
        <taxon>ecological metagenomes</taxon>
    </lineage>
</organism>
<name>A0A382RZW8_9ZZZZ</name>
<dbReference type="AlphaFoldDB" id="A0A382RZW8"/>
<accession>A0A382RZW8</accession>
<proteinExistence type="predicted"/>
<feature type="non-terminal residue" evidence="2">
    <location>
        <position position="31"/>
    </location>
</feature>
<keyword evidence="1" id="KW-1133">Transmembrane helix</keyword>
<protein>
    <submittedName>
        <fullName evidence="2">Uncharacterized protein</fullName>
    </submittedName>
</protein>
<feature type="transmembrane region" description="Helical" evidence="1">
    <location>
        <begin position="6"/>
        <end position="24"/>
    </location>
</feature>
<keyword evidence="1" id="KW-0472">Membrane</keyword>
<evidence type="ECO:0000256" key="1">
    <source>
        <dbReference type="SAM" id="Phobius"/>
    </source>
</evidence>
<sequence length="31" mass="3486">MKPSSLFEAGIVASIPIFVVRNFFWSLEGSR</sequence>
<evidence type="ECO:0000313" key="2">
    <source>
        <dbReference type="EMBL" id="SVD02862.1"/>
    </source>
</evidence>
<keyword evidence="1" id="KW-0812">Transmembrane</keyword>
<reference evidence="2" key="1">
    <citation type="submission" date="2018-05" db="EMBL/GenBank/DDBJ databases">
        <authorList>
            <person name="Lanie J.A."/>
            <person name="Ng W.-L."/>
            <person name="Kazmierczak K.M."/>
            <person name="Andrzejewski T.M."/>
            <person name="Davidsen T.M."/>
            <person name="Wayne K.J."/>
            <person name="Tettelin H."/>
            <person name="Glass J.I."/>
            <person name="Rusch D."/>
            <person name="Podicherti R."/>
            <person name="Tsui H.-C.T."/>
            <person name="Winkler M.E."/>
        </authorList>
    </citation>
    <scope>NUCLEOTIDE SEQUENCE</scope>
</reference>
<gene>
    <name evidence="2" type="ORF">METZ01_LOCUS355716</name>
</gene>